<dbReference type="InterPro" id="IPR011856">
    <property type="entry name" value="tRNA_endonuc-like_dom_sf"/>
</dbReference>
<dbReference type="SUPFAM" id="SSF52980">
    <property type="entry name" value="Restriction endonuclease-like"/>
    <property type="match status" value="1"/>
</dbReference>
<organism evidence="1 2">
    <name type="scientific">Candidatus Jorgensenbacteria bacterium GW2011_GWA2_45_13</name>
    <dbReference type="NCBI Taxonomy" id="1618662"/>
    <lineage>
        <taxon>Bacteria</taxon>
        <taxon>Candidatus Joergenseniibacteriota</taxon>
    </lineage>
</organism>
<name>A0A0G1P7G0_9BACT</name>
<dbReference type="Proteomes" id="UP000033966">
    <property type="component" value="Unassembled WGS sequence"/>
</dbReference>
<dbReference type="InterPro" id="IPR011335">
    <property type="entry name" value="Restrct_endonuc-II-like"/>
</dbReference>
<protein>
    <submittedName>
        <fullName evidence="1">ATP-cone domain-containing protein</fullName>
    </submittedName>
</protein>
<comment type="caution">
    <text evidence="1">The sequence shown here is derived from an EMBL/GenBank/DDBJ whole genome shotgun (WGS) entry which is preliminary data.</text>
</comment>
<evidence type="ECO:0000313" key="1">
    <source>
        <dbReference type="EMBL" id="KKT92314.1"/>
    </source>
</evidence>
<sequence length="291" mass="33568">MVKKNKYSGYFPITKASEETQAYSSEKLMRSFKRAGAPNTLAEEVRDRVEKELLPNMTTRDIFVRASKHFLSEDPVIAAKYSLKHAIMELGPAGFLFERYVGAILHEYGFKIKLNQIMRGKCTTHEIDVVAEKGNEHFLIEAKYHNERGVKSDIKTIMYTYARLLDIEEVQRKMENGKFSHHAWLFTNTKLTSKAAVFGRCRNIRMTGWRYPHGESLEELIEGKGLYPVTILPAVEGEARERFALAKLFFVRDLRGFTKERFQKDFDLAPKKASVIASQAELFLDRLDKTK</sequence>
<evidence type="ECO:0000313" key="2">
    <source>
        <dbReference type="Proteomes" id="UP000033966"/>
    </source>
</evidence>
<reference evidence="1 2" key="1">
    <citation type="journal article" date="2015" name="Nature">
        <title>rRNA introns, odd ribosomes, and small enigmatic genomes across a large radiation of phyla.</title>
        <authorList>
            <person name="Brown C.T."/>
            <person name="Hug L.A."/>
            <person name="Thomas B.C."/>
            <person name="Sharon I."/>
            <person name="Castelle C.J."/>
            <person name="Singh A."/>
            <person name="Wilkins M.J."/>
            <person name="Williams K.H."/>
            <person name="Banfield J.F."/>
        </authorList>
    </citation>
    <scope>NUCLEOTIDE SEQUENCE [LARGE SCALE GENOMIC DNA]</scope>
</reference>
<proteinExistence type="predicted"/>
<dbReference type="GO" id="GO:0003676">
    <property type="term" value="F:nucleic acid binding"/>
    <property type="evidence" value="ECO:0007669"/>
    <property type="project" value="InterPro"/>
</dbReference>
<dbReference type="EMBL" id="LCKF01000003">
    <property type="protein sequence ID" value="KKT92314.1"/>
    <property type="molecule type" value="Genomic_DNA"/>
</dbReference>
<dbReference type="AlphaFoldDB" id="A0A0G1P7G0"/>
<gene>
    <name evidence="1" type="ORF">UW92_C0003G0031</name>
</gene>
<accession>A0A0G1P7G0</accession>
<dbReference type="Gene3D" id="3.40.1350.10">
    <property type="match status" value="1"/>
</dbReference>